<evidence type="ECO:0000256" key="4">
    <source>
        <dbReference type="ARBA" id="ARBA00022980"/>
    </source>
</evidence>
<dbReference type="GO" id="GO:0019843">
    <property type="term" value="F:rRNA binding"/>
    <property type="evidence" value="ECO:0007669"/>
    <property type="project" value="UniProtKB-UniRule"/>
</dbReference>
<dbReference type="Gene3D" id="3.10.430.100">
    <property type="entry name" value="Ribosomal protein L9, C-terminal domain"/>
    <property type="match status" value="1"/>
</dbReference>
<dbReference type="InterPro" id="IPR009027">
    <property type="entry name" value="Ribosomal_bL9/RNase_H1_N"/>
</dbReference>
<sequence>MQVILMEKIDNLGSLGEVVNVRAGFARNYLVPRSKAKIATKANIEAFEEIRAGLEKVAAEATAAAEVIRAKIDGTVIKLEANAGQEGKLFGSITNHEVAESLKALGFEVERRDIRMPEGPIRTVGEHEVGVHLFTDVTAAITVVVHSDNVIEVREKVGAIGTFVEED</sequence>
<dbReference type="InterPro" id="IPR020069">
    <property type="entry name" value="Ribosomal_bL9_C"/>
</dbReference>
<dbReference type="PANTHER" id="PTHR21368">
    <property type="entry name" value="50S RIBOSOMAL PROTEIN L9"/>
    <property type="match status" value="1"/>
</dbReference>
<keyword evidence="3 7" id="KW-0694">RNA-binding</keyword>
<comment type="similarity">
    <text evidence="1 7">Belongs to the bacterial ribosomal protein bL9 family.</text>
</comment>
<dbReference type="Pfam" id="PF01281">
    <property type="entry name" value="Ribosomal_L9_N"/>
    <property type="match status" value="1"/>
</dbReference>
<evidence type="ECO:0000256" key="2">
    <source>
        <dbReference type="ARBA" id="ARBA00022730"/>
    </source>
</evidence>
<reference evidence="9 10" key="1">
    <citation type="submission" date="2018-05" db="EMBL/GenBank/DDBJ databases">
        <title>Leucothrix arctica sp. nov., isolated from Arctic seawater.</title>
        <authorList>
            <person name="Choi A."/>
            <person name="Baek K."/>
        </authorList>
    </citation>
    <scope>NUCLEOTIDE SEQUENCE [LARGE SCALE GENOMIC DNA]</scope>
    <source>
        <strain evidence="9 10">IMCC9719</strain>
    </source>
</reference>
<accession>A0A317C8A2</accession>
<keyword evidence="2 7" id="KW-0699">rRNA-binding</keyword>
<dbReference type="SUPFAM" id="SSF55658">
    <property type="entry name" value="L9 N-domain-like"/>
    <property type="match status" value="1"/>
</dbReference>
<evidence type="ECO:0000259" key="8">
    <source>
        <dbReference type="PROSITE" id="PS00651"/>
    </source>
</evidence>
<organism evidence="9 10">
    <name type="scientific">Leucothrix arctica</name>
    <dbReference type="NCBI Taxonomy" id="1481894"/>
    <lineage>
        <taxon>Bacteria</taxon>
        <taxon>Pseudomonadati</taxon>
        <taxon>Pseudomonadota</taxon>
        <taxon>Gammaproteobacteria</taxon>
        <taxon>Thiotrichales</taxon>
        <taxon>Thiotrichaceae</taxon>
        <taxon>Leucothrix</taxon>
    </lineage>
</organism>
<evidence type="ECO:0000256" key="1">
    <source>
        <dbReference type="ARBA" id="ARBA00010605"/>
    </source>
</evidence>
<dbReference type="PROSITE" id="PS00651">
    <property type="entry name" value="RIBOSOMAL_L9"/>
    <property type="match status" value="1"/>
</dbReference>
<feature type="domain" description="Ribosomal protein L9" evidence="8">
    <location>
        <begin position="13"/>
        <end position="40"/>
    </location>
</feature>
<comment type="caution">
    <text evidence="9">The sequence shown here is derived from an EMBL/GenBank/DDBJ whole genome shotgun (WGS) entry which is preliminary data.</text>
</comment>
<dbReference type="InterPro" id="IPR036935">
    <property type="entry name" value="Ribosomal_bL9_N_sf"/>
</dbReference>
<dbReference type="EMBL" id="QGKL01000039">
    <property type="protein sequence ID" value="PWQ94559.1"/>
    <property type="molecule type" value="Genomic_DNA"/>
</dbReference>
<dbReference type="InterPro" id="IPR036791">
    <property type="entry name" value="Ribosomal_bL9_C_sf"/>
</dbReference>
<proteinExistence type="inferred from homology"/>
<evidence type="ECO:0000313" key="9">
    <source>
        <dbReference type="EMBL" id="PWQ94559.1"/>
    </source>
</evidence>
<dbReference type="InterPro" id="IPR000244">
    <property type="entry name" value="Ribosomal_bL9"/>
</dbReference>
<keyword evidence="5 7" id="KW-0687">Ribonucleoprotein</keyword>
<dbReference type="Pfam" id="PF03948">
    <property type="entry name" value="Ribosomal_L9_C"/>
    <property type="match status" value="1"/>
</dbReference>
<keyword evidence="10" id="KW-1185">Reference proteome</keyword>
<dbReference type="GO" id="GO:0006412">
    <property type="term" value="P:translation"/>
    <property type="evidence" value="ECO:0007669"/>
    <property type="project" value="UniProtKB-UniRule"/>
</dbReference>
<evidence type="ECO:0000313" key="10">
    <source>
        <dbReference type="Proteomes" id="UP000245506"/>
    </source>
</evidence>
<dbReference type="GO" id="GO:0005840">
    <property type="term" value="C:ribosome"/>
    <property type="evidence" value="ECO:0007669"/>
    <property type="project" value="UniProtKB-KW"/>
</dbReference>
<comment type="function">
    <text evidence="7">Binds to the 23S rRNA.</text>
</comment>
<name>A0A317C8A2_9GAMM</name>
<dbReference type="AlphaFoldDB" id="A0A317C8A2"/>
<protein>
    <recommendedName>
        <fullName evidence="6 7">Large ribosomal subunit protein bL9</fullName>
    </recommendedName>
</protein>
<dbReference type="OrthoDB" id="9788336at2"/>
<dbReference type="GO" id="GO:0003735">
    <property type="term" value="F:structural constituent of ribosome"/>
    <property type="evidence" value="ECO:0007669"/>
    <property type="project" value="InterPro"/>
</dbReference>
<dbReference type="InterPro" id="IPR020070">
    <property type="entry name" value="Ribosomal_bL9_N"/>
</dbReference>
<dbReference type="NCBIfam" id="TIGR00158">
    <property type="entry name" value="L9"/>
    <property type="match status" value="1"/>
</dbReference>
<evidence type="ECO:0000256" key="7">
    <source>
        <dbReference type="HAMAP-Rule" id="MF_00503"/>
    </source>
</evidence>
<dbReference type="GO" id="GO:1990904">
    <property type="term" value="C:ribonucleoprotein complex"/>
    <property type="evidence" value="ECO:0007669"/>
    <property type="project" value="UniProtKB-KW"/>
</dbReference>
<dbReference type="Gene3D" id="3.40.5.10">
    <property type="entry name" value="Ribosomal protein L9, N-terminal domain"/>
    <property type="match status" value="1"/>
</dbReference>
<evidence type="ECO:0000256" key="3">
    <source>
        <dbReference type="ARBA" id="ARBA00022884"/>
    </source>
</evidence>
<dbReference type="SUPFAM" id="SSF55653">
    <property type="entry name" value="Ribosomal protein L9 C-domain"/>
    <property type="match status" value="1"/>
</dbReference>
<keyword evidence="4 7" id="KW-0689">Ribosomal protein</keyword>
<evidence type="ECO:0000256" key="5">
    <source>
        <dbReference type="ARBA" id="ARBA00023274"/>
    </source>
</evidence>
<dbReference type="Proteomes" id="UP000245506">
    <property type="component" value="Unassembled WGS sequence"/>
</dbReference>
<dbReference type="RefSeq" id="WP_109824208.1">
    <property type="nucleotide sequence ID" value="NZ_QGKL01000039.1"/>
</dbReference>
<evidence type="ECO:0000256" key="6">
    <source>
        <dbReference type="ARBA" id="ARBA00035292"/>
    </source>
</evidence>
<dbReference type="InterPro" id="IPR020594">
    <property type="entry name" value="Ribosomal_bL9_bac/chp"/>
</dbReference>
<gene>
    <name evidence="7" type="primary">rplI</name>
    <name evidence="9" type="ORF">DKT75_14785</name>
</gene>
<dbReference type="HAMAP" id="MF_00503">
    <property type="entry name" value="Ribosomal_bL9"/>
    <property type="match status" value="1"/>
</dbReference>